<feature type="region of interest" description="Disordered" evidence="15">
    <location>
        <begin position="531"/>
        <end position="554"/>
    </location>
</feature>
<feature type="domain" description="Aminoacyl-transfer RNA synthetases class-II family profile" evidence="17">
    <location>
        <begin position="834"/>
        <end position="1112"/>
    </location>
</feature>
<dbReference type="SMART" id="SM00591">
    <property type="entry name" value="RWD"/>
    <property type="match status" value="1"/>
</dbReference>
<dbReference type="SUPFAM" id="SSF56112">
    <property type="entry name" value="Protein kinase-like (PK-like)"/>
    <property type="match status" value="1"/>
</dbReference>
<dbReference type="Pfam" id="PF05773">
    <property type="entry name" value="RWD"/>
    <property type="match status" value="1"/>
</dbReference>
<evidence type="ECO:0000256" key="6">
    <source>
        <dbReference type="ARBA" id="ARBA00022840"/>
    </source>
</evidence>
<dbReference type="STRING" id="1156394.T0S0I9"/>
<dbReference type="GO" id="GO:0017148">
    <property type="term" value="P:negative regulation of translation"/>
    <property type="evidence" value="ECO:0007669"/>
    <property type="project" value="UniProtKB-KW"/>
</dbReference>
<dbReference type="CDD" id="cd23823">
    <property type="entry name" value="RWD_GCN2"/>
    <property type="match status" value="1"/>
</dbReference>
<feature type="binding site" evidence="12 13">
    <location>
        <position position="301"/>
    </location>
    <ligand>
        <name>ATP</name>
        <dbReference type="ChEBI" id="CHEBI:30616"/>
    </ligand>
</feature>
<evidence type="ECO:0000256" key="2">
    <source>
        <dbReference type="ARBA" id="ARBA00022527"/>
    </source>
</evidence>
<dbReference type="GO" id="GO:0005634">
    <property type="term" value="C:nucleus"/>
    <property type="evidence" value="ECO:0007669"/>
    <property type="project" value="TreeGrafter"/>
</dbReference>
<dbReference type="SUPFAM" id="SSF54495">
    <property type="entry name" value="UBC-like"/>
    <property type="match status" value="1"/>
</dbReference>
<feature type="compositionally biased region" description="Acidic residues" evidence="15">
    <location>
        <begin position="414"/>
        <end position="426"/>
    </location>
</feature>
<dbReference type="PANTHER" id="PTHR11042">
    <property type="entry name" value="EUKARYOTIC TRANSLATION INITIATION FACTOR 2-ALPHA KINASE EIF2-ALPHA KINASE -RELATED"/>
    <property type="match status" value="1"/>
</dbReference>
<evidence type="ECO:0000256" key="3">
    <source>
        <dbReference type="ARBA" id="ARBA00022679"/>
    </source>
</evidence>
<feature type="compositionally biased region" description="Low complexity" evidence="15">
    <location>
        <begin position="228"/>
        <end position="239"/>
    </location>
</feature>
<keyword evidence="20" id="KW-1185">Reference proteome</keyword>
<dbReference type="PROSITE" id="PS50862">
    <property type="entry name" value="AA_TRNA_LIGASE_II"/>
    <property type="match status" value="1"/>
</dbReference>
<evidence type="ECO:0000256" key="15">
    <source>
        <dbReference type="SAM" id="MobiDB-lite"/>
    </source>
</evidence>
<evidence type="ECO:0000256" key="11">
    <source>
        <dbReference type="PIRSR" id="PIRSR000660-1"/>
    </source>
</evidence>
<dbReference type="Gene3D" id="3.30.930.10">
    <property type="entry name" value="Bira Bifunctional Protein, Domain 2"/>
    <property type="match status" value="1"/>
</dbReference>
<dbReference type="PROSITE" id="PS00108">
    <property type="entry name" value="PROTEIN_KINASE_ST"/>
    <property type="match status" value="1"/>
</dbReference>
<feature type="compositionally biased region" description="Acidic residues" evidence="15">
    <location>
        <begin position="240"/>
        <end position="255"/>
    </location>
</feature>
<dbReference type="PROSITE" id="PS50011">
    <property type="entry name" value="PROTEIN_KINASE_DOM"/>
    <property type="match status" value="1"/>
</dbReference>
<dbReference type="Proteomes" id="UP000030762">
    <property type="component" value="Unassembled WGS sequence"/>
</dbReference>
<dbReference type="GeneID" id="19947022"/>
<dbReference type="OMA" id="WFLRIND"/>
<dbReference type="EMBL" id="JH767148">
    <property type="protein sequence ID" value="EQC36182.1"/>
    <property type="molecule type" value="Genomic_DNA"/>
</dbReference>
<dbReference type="InterPro" id="IPR036621">
    <property type="entry name" value="Anticodon-bd_dom_sf"/>
</dbReference>
<dbReference type="PANTHER" id="PTHR11042:SF136">
    <property type="entry name" value="EIF-2-ALPHA KINASE GCN2"/>
    <property type="match status" value="1"/>
</dbReference>
<dbReference type="InterPro" id="IPR011009">
    <property type="entry name" value="Kinase-like_dom_sf"/>
</dbReference>
<evidence type="ECO:0000256" key="4">
    <source>
        <dbReference type="ARBA" id="ARBA00022741"/>
    </source>
</evidence>
<evidence type="ECO:0000256" key="1">
    <source>
        <dbReference type="ARBA" id="ARBA00012513"/>
    </source>
</evidence>
<dbReference type="Gene3D" id="3.40.50.800">
    <property type="entry name" value="Anticodon-binding domain"/>
    <property type="match status" value="1"/>
</dbReference>
<evidence type="ECO:0000256" key="8">
    <source>
        <dbReference type="ARBA" id="ARBA00037982"/>
    </source>
</evidence>
<feature type="compositionally biased region" description="Basic residues" evidence="15">
    <location>
        <begin position="1"/>
        <end position="11"/>
    </location>
</feature>
<dbReference type="GO" id="GO:0005524">
    <property type="term" value="F:ATP binding"/>
    <property type="evidence" value="ECO:0007669"/>
    <property type="project" value="UniProtKB-UniRule"/>
</dbReference>
<feature type="active site" description="Proton acceptor" evidence="11">
    <location>
        <position position="509"/>
    </location>
</feature>
<keyword evidence="4 12" id="KW-0547">Nucleotide-binding</keyword>
<dbReference type="InterPro" id="IPR016135">
    <property type="entry name" value="UBQ-conjugating_enzyme/RWD"/>
</dbReference>
<dbReference type="InterPro" id="IPR045864">
    <property type="entry name" value="aa-tRNA-synth_II/BPL/LPL"/>
</dbReference>
<name>T0S0I9_SAPDV</name>
<evidence type="ECO:0000259" key="17">
    <source>
        <dbReference type="PROSITE" id="PS50862"/>
    </source>
</evidence>
<comment type="similarity">
    <text evidence="8">Belongs to the protein kinase superfamily. Ser/Thr protein kinase family. GCN2 subfamily.</text>
</comment>
<evidence type="ECO:0000313" key="20">
    <source>
        <dbReference type="Proteomes" id="UP000030762"/>
    </source>
</evidence>
<evidence type="ECO:0000256" key="13">
    <source>
        <dbReference type="PROSITE-ProRule" id="PRU10141"/>
    </source>
</evidence>
<dbReference type="Gene3D" id="1.10.510.10">
    <property type="entry name" value="Transferase(Phosphotransferase) domain 1"/>
    <property type="match status" value="1"/>
</dbReference>
<protein>
    <recommendedName>
        <fullName evidence="1">non-specific serine/threonine protein kinase</fullName>
        <ecNumber evidence="1">2.7.11.1</ecNumber>
    </recommendedName>
</protein>
<feature type="domain" description="Protein kinase" evidence="16">
    <location>
        <begin position="272"/>
        <end position="692"/>
    </location>
</feature>
<dbReference type="OrthoDB" id="6778822at2759"/>
<reference evidence="19 20" key="1">
    <citation type="submission" date="2012-04" db="EMBL/GenBank/DDBJ databases">
        <title>The Genome Sequence of Saprolegnia declina VS20.</title>
        <authorList>
            <consortium name="The Broad Institute Genome Sequencing Platform"/>
            <person name="Russ C."/>
            <person name="Nusbaum C."/>
            <person name="Tyler B."/>
            <person name="van West P."/>
            <person name="Dieguez-Uribeondo J."/>
            <person name="de Bruijn I."/>
            <person name="Tripathy S."/>
            <person name="Jiang R."/>
            <person name="Young S.K."/>
            <person name="Zeng Q."/>
            <person name="Gargeya S."/>
            <person name="Fitzgerald M."/>
            <person name="Haas B."/>
            <person name="Abouelleil A."/>
            <person name="Alvarado L."/>
            <person name="Arachchi H.M."/>
            <person name="Berlin A."/>
            <person name="Chapman S.B."/>
            <person name="Goldberg J."/>
            <person name="Griggs A."/>
            <person name="Gujja S."/>
            <person name="Hansen M."/>
            <person name="Howarth C."/>
            <person name="Imamovic A."/>
            <person name="Larimer J."/>
            <person name="McCowen C."/>
            <person name="Montmayeur A."/>
            <person name="Murphy C."/>
            <person name="Neiman D."/>
            <person name="Pearson M."/>
            <person name="Priest M."/>
            <person name="Roberts A."/>
            <person name="Saif S."/>
            <person name="Shea T."/>
            <person name="Sisk P."/>
            <person name="Sykes S."/>
            <person name="Wortman J."/>
            <person name="Nusbaum C."/>
            <person name="Birren B."/>
        </authorList>
    </citation>
    <scope>NUCLEOTIDE SEQUENCE [LARGE SCALE GENOMIC DNA]</scope>
    <source>
        <strain evidence="19 20">VS20</strain>
    </source>
</reference>
<dbReference type="Pfam" id="PF13393">
    <property type="entry name" value="tRNA-synt_His"/>
    <property type="match status" value="1"/>
</dbReference>
<feature type="coiled-coil region" evidence="14">
    <location>
        <begin position="165"/>
        <end position="202"/>
    </location>
</feature>
<dbReference type="InterPro" id="IPR017441">
    <property type="entry name" value="Protein_kinase_ATP_BS"/>
</dbReference>
<dbReference type="PIRSF" id="PIRSF000660">
    <property type="entry name" value="Ser/Thr_PK_GCN2"/>
    <property type="match status" value="1"/>
</dbReference>
<evidence type="ECO:0000313" key="19">
    <source>
        <dbReference type="EMBL" id="EQC36182.1"/>
    </source>
</evidence>
<keyword evidence="14" id="KW-0175">Coiled coil</keyword>
<feature type="region of interest" description="Disordered" evidence="15">
    <location>
        <begin position="1"/>
        <end position="30"/>
    </location>
</feature>
<feature type="compositionally biased region" description="Acidic residues" evidence="15">
    <location>
        <begin position="353"/>
        <end position="383"/>
    </location>
</feature>
<dbReference type="VEuPathDB" id="FungiDB:SDRG_06295"/>
<feature type="domain" description="RWD" evidence="18">
    <location>
        <begin position="36"/>
        <end position="152"/>
    </location>
</feature>
<evidence type="ECO:0000256" key="12">
    <source>
        <dbReference type="PIRSR" id="PIRSR000660-2"/>
    </source>
</evidence>
<dbReference type="Pfam" id="PF12745">
    <property type="entry name" value="HGTP_anticodon2"/>
    <property type="match status" value="1"/>
</dbReference>
<keyword evidence="3" id="KW-0808">Transferase</keyword>
<dbReference type="EC" id="2.7.11.1" evidence="1"/>
<dbReference type="InterPro" id="IPR006195">
    <property type="entry name" value="aa-tRNA-synth_II"/>
</dbReference>
<evidence type="ECO:0000256" key="7">
    <source>
        <dbReference type="ARBA" id="ARBA00023193"/>
    </source>
</evidence>
<dbReference type="InParanoid" id="T0S0I9"/>
<feature type="region of interest" description="Disordered" evidence="15">
    <location>
        <begin position="1372"/>
        <end position="1395"/>
    </location>
</feature>
<dbReference type="PROSITE" id="PS00107">
    <property type="entry name" value="PROTEIN_KINASE_ATP"/>
    <property type="match status" value="1"/>
</dbReference>
<organism evidence="19 20">
    <name type="scientific">Saprolegnia diclina (strain VS20)</name>
    <dbReference type="NCBI Taxonomy" id="1156394"/>
    <lineage>
        <taxon>Eukaryota</taxon>
        <taxon>Sar</taxon>
        <taxon>Stramenopiles</taxon>
        <taxon>Oomycota</taxon>
        <taxon>Saprolegniomycetes</taxon>
        <taxon>Saprolegniales</taxon>
        <taxon>Saprolegniaceae</taxon>
        <taxon>Saprolegnia</taxon>
    </lineage>
</organism>
<keyword evidence="6 12" id="KW-0067">ATP-binding</keyword>
<feature type="region of interest" description="Disordered" evidence="15">
    <location>
        <begin position="406"/>
        <end position="427"/>
    </location>
</feature>
<dbReference type="InterPro" id="IPR016255">
    <property type="entry name" value="Gcn2"/>
</dbReference>
<evidence type="ECO:0000256" key="9">
    <source>
        <dbReference type="ARBA" id="ARBA00047899"/>
    </source>
</evidence>
<accession>T0S0I9</accession>
<evidence type="ECO:0000256" key="10">
    <source>
        <dbReference type="ARBA" id="ARBA00048679"/>
    </source>
</evidence>
<dbReference type="InterPro" id="IPR050339">
    <property type="entry name" value="CC_SR_Kinase"/>
</dbReference>
<keyword evidence="2" id="KW-0723">Serine/threonine-protein kinase</keyword>
<dbReference type="PROSITE" id="PS50908">
    <property type="entry name" value="RWD"/>
    <property type="match status" value="1"/>
</dbReference>
<keyword evidence="5 19" id="KW-0418">Kinase</keyword>
<feature type="region of interest" description="Disordered" evidence="15">
    <location>
        <begin position="345"/>
        <end position="385"/>
    </location>
</feature>
<dbReference type="InterPro" id="IPR041715">
    <property type="entry name" value="HisRS-like_core"/>
</dbReference>
<evidence type="ECO:0000256" key="5">
    <source>
        <dbReference type="ARBA" id="ARBA00022777"/>
    </source>
</evidence>
<dbReference type="RefSeq" id="XP_008610288.1">
    <property type="nucleotide sequence ID" value="XM_008612066.1"/>
</dbReference>
<dbReference type="InterPro" id="IPR000719">
    <property type="entry name" value="Prot_kinase_dom"/>
</dbReference>
<comment type="catalytic activity">
    <reaction evidence="10">
        <text>L-seryl-[protein] + ATP = O-phospho-L-seryl-[protein] + ADP + H(+)</text>
        <dbReference type="Rhea" id="RHEA:17989"/>
        <dbReference type="Rhea" id="RHEA-COMP:9863"/>
        <dbReference type="Rhea" id="RHEA-COMP:11604"/>
        <dbReference type="ChEBI" id="CHEBI:15378"/>
        <dbReference type="ChEBI" id="CHEBI:29999"/>
        <dbReference type="ChEBI" id="CHEBI:30616"/>
        <dbReference type="ChEBI" id="CHEBI:83421"/>
        <dbReference type="ChEBI" id="CHEBI:456216"/>
        <dbReference type="EC" id="2.7.11.1"/>
    </reaction>
</comment>
<dbReference type="SUPFAM" id="SSF55681">
    <property type="entry name" value="Class II aaRS and biotin synthetases"/>
    <property type="match status" value="1"/>
</dbReference>
<dbReference type="Gene3D" id="3.30.200.20">
    <property type="entry name" value="Phosphorylase Kinase, domain 1"/>
    <property type="match status" value="1"/>
</dbReference>
<dbReference type="SMART" id="SM00220">
    <property type="entry name" value="S_TKc"/>
    <property type="match status" value="1"/>
</dbReference>
<dbReference type="InterPro" id="IPR006575">
    <property type="entry name" value="RWD_dom"/>
</dbReference>
<evidence type="ECO:0000259" key="16">
    <source>
        <dbReference type="PROSITE" id="PS50011"/>
    </source>
</evidence>
<dbReference type="GO" id="GO:0000077">
    <property type="term" value="P:DNA damage checkpoint signaling"/>
    <property type="evidence" value="ECO:0007669"/>
    <property type="project" value="InterPro"/>
</dbReference>
<dbReference type="GO" id="GO:0004694">
    <property type="term" value="F:eukaryotic translation initiation factor 2alpha kinase activity"/>
    <property type="evidence" value="ECO:0007669"/>
    <property type="project" value="InterPro"/>
</dbReference>
<evidence type="ECO:0000259" key="18">
    <source>
        <dbReference type="PROSITE" id="PS50908"/>
    </source>
</evidence>
<proteinExistence type="inferred from homology"/>
<dbReference type="eggNOG" id="KOG1035">
    <property type="taxonomic scope" value="Eukaryota"/>
</dbReference>
<feature type="binding site" evidence="12">
    <location>
        <begin position="278"/>
        <end position="286"/>
    </location>
    <ligand>
        <name>ATP</name>
        <dbReference type="ChEBI" id="CHEBI:30616"/>
    </ligand>
</feature>
<dbReference type="GO" id="GO:0005829">
    <property type="term" value="C:cytosol"/>
    <property type="evidence" value="ECO:0007669"/>
    <property type="project" value="TreeGrafter"/>
</dbReference>
<comment type="catalytic activity">
    <reaction evidence="9">
        <text>L-threonyl-[protein] + ATP = O-phospho-L-threonyl-[protein] + ADP + H(+)</text>
        <dbReference type="Rhea" id="RHEA:46608"/>
        <dbReference type="Rhea" id="RHEA-COMP:11060"/>
        <dbReference type="Rhea" id="RHEA-COMP:11605"/>
        <dbReference type="ChEBI" id="CHEBI:15378"/>
        <dbReference type="ChEBI" id="CHEBI:30013"/>
        <dbReference type="ChEBI" id="CHEBI:30616"/>
        <dbReference type="ChEBI" id="CHEBI:61977"/>
        <dbReference type="ChEBI" id="CHEBI:456216"/>
        <dbReference type="EC" id="2.7.11.1"/>
    </reaction>
</comment>
<feature type="region of interest" description="Disordered" evidence="15">
    <location>
        <begin position="211"/>
        <end position="255"/>
    </location>
</feature>
<sequence length="1395" mass="157446">MARKKAGKGKKQQQQVDAPPHVHEDAPAACAELQAEEMEVLQAIYGDEYAPGTSIKGFKAFSIRIAKKGAESLTLSSGGIKGEAGVTLAVELRKGYPLTEGPDLFLEDADGLTEKEVDELETLLRKASREKVGEGVMIHDLVIAAEEYIIEHVKDQRSFFEQMVKRQQQIAKKEAEEQRIQLEVEQAKAMKEEQQLQKIIQDEYLKMQAAIRGKHRARDRKEGDDDASSSSGSGSSCGFSDEDDDSLPSDDDGDFDDAVSARLAHSRYFSDFKEDKVLGRGGGGEVLRVQNRLDRQWYAVKRIKLDANDPTMKKKILREVKTISRLQHRYIVRYFQAWIEGDNDAASGNVSHDEDDDWSDDYEDSSSDDDDDEGSGLLDDDDFIGGSNNRSRTYLKSTATSTKGKSLKKHMSFSEEEMSDAPWDDDPTTRYADQWEWTVDEHRETKTPPVRKPTKEKLYIQMEYCGGKALREVIDHMSLYKDEDKVWTLFRQILEAIVYIHSQGVIHRDIKPPNIFLDAEGTVKLGDFGLATKPPKDEVDEDGPDADAMQPPSLDEDHLREIPMYDSLHQPIDSDDDADSVSSKVSLNYESINITAGVGTAFYRAPEQEKEGQRYNQKADMFSLGILFFEMWSPPFTTLMERAEALIELRERNVLPSTFVAPSNVKQIIHWLCQSNPTARPTAGELLTSNLLPPKMEVEEKYLKEALQTLANPEGTFFGQLMQALFVQDPVDHVDYTFDVLQQRKPKPSLVYLESHCRADVKKTLETIFERHGAVEFVPPLLMPKRLSSNLHVNACCYLDTAGVSVVLPFDLTEPLARYVARNGLSQLKRYHCGRVYRKTIGGGHPRELLEADFDLIWDDRSFARVMEIEVLHVVHEVLETLGLSPWFLRINDARLARGILDACEVPHACRRDVYKLLSQEASPRPSPRVVKKLKEASVPAEAAAFLQPFFQLPKEPLAALESIEVLLDGMRYRVIHETANLSKREQKRENQLKKAIKEAKEGAGFLRQLLQGIELELPAMNVHFDLGLSPRQEQFSSGLVFQAVHEHSNHPPETVAEGGRYDAMVARYRLPAARVQMPAVTAVGVRFSIDRIVTSVLNPSATNGAWRHATPLILVCSDSPSDTLLARMQIAAMLWKAGVSAEFWHPDHKDLEEHCAALGAQWMVIVRKHLLKEKRVVRVRNVKNPGDGDVTMPVSSLAYFFAEKMDAMSNGLRYRSGSFSVAASHQFASSHDEAIGVKEKPMSVKLEVKVVDTKVTKDKQRQRQDVMNVERHVTKWLSSFLLPSQTNEPAKVLSVDVPFVVLREFASHFMDDRASAVEDVGGKHPKYRKVLRQLAEEILDLELMDYWRGKREKYLLLHSSCDDRYDMMSITESRSGHGNGKSRRALGTPGRRLD</sequence>
<dbReference type="Gene3D" id="3.10.110.10">
    <property type="entry name" value="Ubiquitin Conjugating Enzyme"/>
    <property type="match status" value="1"/>
</dbReference>
<dbReference type="InterPro" id="IPR008271">
    <property type="entry name" value="Ser/Thr_kinase_AS"/>
</dbReference>
<keyword evidence="7" id="KW-0652">Protein synthesis inhibitor</keyword>
<gene>
    <name evidence="19" type="ORF">SDRG_06295</name>
</gene>
<dbReference type="InterPro" id="IPR024435">
    <property type="entry name" value="HisRS-related_dom"/>
</dbReference>
<evidence type="ECO:0000256" key="14">
    <source>
        <dbReference type="SAM" id="Coils"/>
    </source>
</evidence>
<dbReference type="Pfam" id="PF00069">
    <property type="entry name" value="Pkinase"/>
    <property type="match status" value="3"/>
</dbReference>